<sequence>MSAFTWLCVFLLVGLLNAPIKGNIPPAGGEVEDHKEESRGIAYHPAVDEIVELGEELGECLMYKDKDCLLSMYADDVLVVPDGHAAYEGIENVEQNLGWLEYVDVIKHPAEHIEPLGPSGDYVLEVHAQDSILPDGSHKKGKTTLIWKRIDGEFYVIFQMSNDEY</sequence>
<dbReference type="AlphaFoldDB" id="A0A914A3M0"/>
<feature type="signal peptide" evidence="1">
    <location>
        <begin position="1"/>
        <end position="22"/>
    </location>
</feature>
<protein>
    <recommendedName>
        <fullName evidence="4">DUF4440 domain-containing protein</fullName>
    </recommendedName>
</protein>
<accession>A0A914A3M0</accession>
<feature type="chain" id="PRO_5038275659" description="DUF4440 domain-containing protein" evidence="1">
    <location>
        <begin position="23"/>
        <end position="165"/>
    </location>
</feature>
<dbReference type="RefSeq" id="XP_038058433.1">
    <property type="nucleotide sequence ID" value="XM_038202505.1"/>
</dbReference>
<evidence type="ECO:0008006" key="4">
    <source>
        <dbReference type="Google" id="ProtNLM"/>
    </source>
</evidence>
<evidence type="ECO:0000313" key="2">
    <source>
        <dbReference type="EnsemblMetazoa" id="XP_038058433.1"/>
    </source>
</evidence>
<reference evidence="2" key="1">
    <citation type="submission" date="2022-11" db="UniProtKB">
        <authorList>
            <consortium name="EnsemblMetazoa"/>
        </authorList>
    </citation>
    <scope>IDENTIFICATION</scope>
</reference>
<dbReference type="SUPFAM" id="SSF54427">
    <property type="entry name" value="NTF2-like"/>
    <property type="match status" value="1"/>
</dbReference>
<dbReference type="GeneID" id="119729468"/>
<dbReference type="EnsemblMetazoa" id="XM_038202034.1">
    <property type="protein sequence ID" value="XP_038057962.1"/>
    <property type="gene ID" value="LOC119729468"/>
</dbReference>
<dbReference type="Proteomes" id="UP000887568">
    <property type="component" value="Unplaced"/>
</dbReference>
<keyword evidence="3" id="KW-1185">Reference proteome</keyword>
<dbReference type="InterPro" id="IPR032710">
    <property type="entry name" value="NTF2-like_dom_sf"/>
</dbReference>
<organism evidence="2 3">
    <name type="scientific">Patiria miniata</name>
    <name type="common">Bat star</name>
    <name type="synonym">Asterina miniata</name>
    <dbReference type="NCBI Taxonomy" id="46514"/>
    <lineage>
        <taxon>Eukaryota</taxon>
        <taxon>Metazoa</taxon>
        <taxon>Echinodermata</taxon>
        <taxon>Eleutherozoa</taxon>
        <taxon>Asterozoa</taxon>
        <taxon>Asteroidea</taxon>
        <taxon>Valvatacea</taxon>
        <taxon>Valvatida</taxon>
        <taxon>Asterinidae</taxon>
        <taxon>Patiria</taxon>
    </lineage>
</organism>
<dbReference type="RefSeq" id="XP_038057962.1">
    <property type="nucleotide sequence ID" value="XM_038202034.1"/>
</dbReference>
<proteinExistence type="predicted"/>
<evidence type="ECO:0000256" key="1">
    <source>
        <dbReference type="SAM" id="SignalP"/>
    </source>
</evidence>
<name>A0A914A3M0_PATMI</name>
<keyword evidence="1" id="KW-0732">Signal</keyword>
<dbReference type="EnsemblMetazoa" id="XM_038202505.1">
    <property type="protein sequence ID" value="XP_038058433.1"/>
    <property type="gene ID" value="LOC119729765"/>
</dbReference>
<evidence type="ECO:0000313" key="3">
    <source>
        <dbReference type="Proteomes" id="UP000887568"/>
    </source>
</evidence>
<dbReference type="GeneID" id="119729765"/>
<dbReference type="Gene3D" id="3.10.450.50">
    <property type="match status" value="1"/>
</dbReference>